<feature type="domain" description="AB hydrolase-1" evidence="2">
    <location>
        <begin position="55"/>
        <end position="298"/>
    </location>
</feature>
<organism evidence="3 4">
    <name type="scientific">Actinomycetospora aurantiaca</name>
    <dbReference type="NCBI Taxonomy" id="3129233"/>
    <lineage>
        <taxon>Bacteria</taxon>
        <taxon>Bacillati</taxon>
        <taxon>Actinomycetota</taxon>
        <taxon>Actinomycetes</taxon>
        <taxon>Pseudonocardiales</taxon>
        <taxon>Pseudonocardiaceae</taxon>
        <taxon>Actinomycetospora</taxon>
    </lineage>
</organism>
<dbReference type="RefSeq" id="WP_337698554.1">
    <property type="nucleotide sequence ID" value="NZ_JBBEGN010000036.1"/>
</dbReference>
<dbReference type="PANTHER" id="PTHR43798:SF33">
    <property type="entry name" value="HYDROLASE, PUTATIVE (AFU_ORTHOLOGUE AFUA_2G14860)-RELATED"/>
    <property type="match status" value="1"/>
</dbReference>
<sequence length="338" mass="36118">MSTTQTPTSVPAHGRRTRRRTVTVHGESVGFWESIPAHHVPAGGEGPWTHPEGEVVVLVHGIAGSAATWQPVLAELARRRDHRHVIVPDLVGHGSSSAPWADYSLGGYATGIRDLLAVLGYDHAAIVGHSLGGGVVQQFALQFPEHCDRLVLVASGGLGREVSPVLRAATLPFAEWVLPVLSNRHVVGAVGRLVHTLPGLGFLRGSVGESARSFASLADADHRQAFLHTARSVLDPGGQRVRATDRLYLTEGLPTLIVWGTADSMIPVSHGHRAHALIPGSRLELFEGAGHFPHADDPARFTDLLVDFLDRTRPGHRSARDQAARIAAHASLDPEPVP</sequence>
<dbReference type="PANTHER" id="PTHR43798">
    <property type="entry name" value="MONOACYLGLYCEROL LIPASE"/>
    <property type="match status" value="1"/>
</dbReference>
<dbReference type="Gene3D" id="3.40.50.1820">
    <property type="entry name" value="alpha/beta hydrolase"/>
    <property type="match status" value="1"/>
</dbReference>
<dbReference type="PRINTS" id="PR00111">
    <property type="entry name" value="ABHYDROLASE"/>
</dbReference>
<dbReference type="PRINTS" id="PR00412">
    <property type="entry name" value="EPOXHYDRLASE"/>
</dbReference>
<dbReference type="InterPro" id="IPR029058">
    <property type="entry name" value="AB_hydrolase_fold"/>
</dbReference>
<feature type="region of interest" description="Disordered" evidence="1">
    <location>
        <begin position="316"/>
        <end position="338"/>
    </location>
</feature>
<dbReference type="InterPro" id="IPR000639">
    <property type="entry name" value="Epox_hydrolase-like"/>
</dbReference>
<evidence type="ECO:0000259" key="2">
    <source>
        <dbReference type="Pfam" id="PF00561"/>
    </source>
</evidence>
<dbReference type="SUPFAM" id="SSF53474">
    <property type="entry name" value="alpha/beta-Hydrolases"/>
    <property type="match status" value="1"/>
</dbReference>
<evidence type="ECO:0000313" key="4">
    <source>
        <dbReference type="Proteomes" id="UP001385809"/>
    </source>
</evidence>
<evidence type="ECO:0000313" key="3">
    <source>
        <dbReference type="EMBL" id="MEJ2871974.1"/>
    </source>
</evidence>
<dbReference type="Proteomes" id="UP001385809">
    <property type="component" value="Unassembled WGS sequence"/>
</dbReference>
<dbReference type="GO" id="GO:0016787">
    <property type="term" value="F:hydrolase activity"/>
    <property type="evidence" value="ECO:0007669"/>
    <property type="project" value="UniProtKB-KW"/>
</dbReference>
<reference evidence="3 4" key="1">
    <citation type="submission" date="2024-03" db="EMBL/GenBank/DDBJ databases">
        <title>Actinomycetospora sp. OC33-EN08, a novel actinomycete isolated from wild orchid (Aerides multiflora).</title>
        <authorList>
            <person name="Suriyachadkun C."/>
        </authorList>
    </citation>
    <scope>NUCLEOTIDE SEQUENCE [LARGE SCALE GENOMIC DNA]</scope>
    <source>
        <strain evidence="3 4">OC33-EN08</strain>
    </source>
</reference>
<name>A0ABU8MXB7_9PSEU</name>
<protein>
    <submittedName>
        <fullName evidence="3">Alpha/beta hydrolase</fullName>
    </submittedName>
</protein>
<dbReference type="Pfam" id="PF00561">
    <property type="entry name" value="Abhydrolase_1"/>
    <property type="match status" value="1"/>
</dbReference>
<dbReference type="InterPro" id="IPR050266">
    <property type="entry name" value="AB_hydrolase_sf"/>
</dbReference>
<dbReference type="InterPro" id="IPR000073">
    <property type="entry name" value="AB_hydrolase_1"/>
</dbReference>
<feature type="region of interest" description="Disordered" evidence="1">
    <location>
        <begin position="1"/>
        <end position="20"/>
    </location>
</feature>
<comment type="caution">
    <text evidence="3">The sequence shown here is derived from an EMBL/GenBank/DDBJ whole genome shotgun (WGS) entry which is preliminary data.</text>
</comment>
<gene>
    <name evidence="3" type="ORF">WCD74_29740</name>
</gene>
<keyword evidence="4" id="KW-1185">Reference proteome</keyword>
<proteinExistence type="predicted"/>
<dbReference type="EMBL" id="JBBEGN010000036">
    <property type="protein sequence ID" value="MEJ2871974.1"/>
    <property type="molecule type" value="Genomic_DNA"/>
</dbReference>
<keyword evidence="3" id="KW-0378">Hydrolase</keyword>
<accession>A0ABU8MXB7</accession>
<evidence type="ECO:0000256" key="1">
    <source>
        <dbReference type="SAM" id="MobiDB-lite"/>
    </source>
</evidence>